<keyword evidence="1" id="KW-0732">Signal</keyword>
<sequence>MSAPFCTTVSLQTIFLSWWILKLMGSRSDHMSGRIMRQGLSGIFGDKRKERGYGRVVTELLSGIAIDPVRVCCFSRMHVWTVGTITNQAFHRRFLECMCVLARMYLVFAGREGKGGTQRNEFVLRRTVSGGSFLLVERGGGPVGATGWRIGHQARLSCFLRLLSHMSTSFVPSPWLTSCIVIL</sequence>
<evidence type="ECO:0000256" key="1">
    <source>
        <dbReference type="SAM" id="SignalP"/>
    </source>
</evidence>
<reference evidence="2" key="1">
    <citation type="submission" date="2020-07" db="EMBL/GenBank/DDBJ databases">
        <title>The High-quality genome of the commercially important snow crab, Chionoecetes opilio.</title>
        <authorList>
            <person name="Jeong J.-H."/>
            <person name="Ryu S."/>
        </authorList>
    </citation>
    <scope>NUCLEOTIDE SEQUENCE</scope>
    <source>
        <strain evidence="2">MADBK_172401_WGS</strain>
        <tissue evidence="2">Digestive gland</tissue>
    </source>
</reference>
<organism evidence="2 3">
    <name type="scientific">Chionoecetes opilio</name>
    <name type="common">Atlantic snow crab</name>
    <name type="synonym">Cancer opilio</name>
    <dbReference type="NCBI Taxonomy" id="41210"/>
    <lineage>
        <taxon>Eukaryota</taxon>
        <taxon>Metazoa</taxon>
        <taxon>Ecdysozoa</taxon>
        <taxon>Arthropoda</taxon>
        <taxon>Crustacea</taxon>
        <taxon>Multicrustacea</taxon>
        <taxon>Malacostraca</taxon>
        <taxon>Eumalacostraca</taxon>
        <taxon>Eucarida</taxon>
        <taxon>Decapoda</taxon>
        <taxon>Pleocyemata</taxon>
        <taxon>Brachyura</taxon>
        <taxon>Eubrachyura</taxon>
        <taxon>Majoidea</taxon>
        <taxon>Majidae</taxon>
        <taxon>Chionoecetes</taxon>
    </lineage>
</organism>
<gene>
    <name evidence="2" type="ORF">GWK47_015902</name>
</gene>
<feature type="signal peptide" evidence="1">
    <location>
        <begin position="1"/>
        <end position="28"/>
    </location>
</feature>
<feature type="chain" id="PRO_5035203357" description="Secreted protein" evidence="1">
    <location>
        <begin position="29"/>
        <end position="183"/>
    </location>
</feature>
<protein>
    <recommendedName>
        <fullName evidence="4">Secreted protein</fullName>
    </recommendedName>
</protein>
<name>A0A8J4XWW0_CHIOP</name>
<accession>A0A8J4XWW0</accession>
<proteinExistence type="predicted"/>
<dbReference type="EMBL" id="JACEEZ010021333">
    <property type="protein sequence ID" value="KAG0713579.1"/>
    <property type="molecule type" value="Genomic_DNA"/>
</dbReference>
<keyword evidence="3" id="KW-1185">Reference proteome</keyword>
<evidence type="ECO:0008006" key="4">
    <source>
        <dbReference type="Google" id="ProtNLM"/>
    </source>
</evidence>
<comment type="caution">
    <text evidence="2">The sequence shown here is derived from an EMBL/GenBank/DDBJ whole genome shotgun (WGS) entry which is preliminary data.</text>
</comment>
<dbReference type="Proteomes" id="UP000770661">
    <property type="component" value="Unassembled WGS sequence"/>
</dbReference>
<evidence type="ECO:0000313" key="3">
    <source>
        <dbReference type="Proteomes" id="UP000770661"/>
    </source>
</evidence>
<dbReference type="OrthoDB" id="7476844at2759"/>
<evidence type="ECO:0000313" key="2">
    <source>
        <dbReference type="EMBL" id="KAG0713579.1"/>
    </source>
</evidence>
<dbReference type="AlphaFoldDB" id="A0A8J4XWW0"/>